<feature type="signal peptide" evidence="1">
    <location>
        <begin position="1"/>
        <end position="21"/>
    </location>
</feature>
<sequence>MPRPAVVVAALIGAASLGGCAVVTVAGAAVAVGATVVTTTAKVTGKVVEAGADLVLPSSDPPPAKK</sequence>
<gene>
    <name evidence="2" type="ORF">HQN59_06540</name>
</gene>
<dbReference type="EMBL" id="JABWMJ010000002">
    <property type="protein sequence ID" value="NUZ05418.1"/>
    <property type="molecule type" value="Genomic_DNA"/>
</dbReference>
<evidence type="ECO:0008006" key="4">
    <source>
        <dbReference type="Google" id="ProtNLM"/>
    </source>
</evidence>
<feature type="chain" id="PRO_5031358010" description="Lipoprotein" evidence="1">
    <location>
        <begin position="22"/>
        <end position="66"/>
    </location>
</feature>
<keyword evidence="3" id="KW-1185">Reference proteome</keyword>
<organism evidence="2 3">
    <name type="scientific">Piscinibacter koreensis</name>
    <dbReference type="NCBI Taxonomy" id="2742824"/>
    <lineage>
        <taxon>Bacteria</taxon>
        <taxon>Pseudomonadati</taxon>
        <taxon>Pseudomonadota</taxon>
        <taxon>Betaproteobacteria</taxon>
        <taxon>Burkholderiales</taxon>
        <taxon>Sphaerotilaceae</taxon>
        <taxon>Piscinibacter</taxon>
    </lineage>
</organism>
<keyword evidence="1" id="KW-0732">Signal</keyword>
<evidence type="ECO:0000313" key="3">
    <source>
        <dbReference type="Proteomes" id="UP000529637"/>
    </source>
</evidence>
<dbReference type="PROSITE" id="PS51257">
    <property type="entry name" value="PROKAR_LIPOPROTEIN"/>
    <property type="match status" value="1"/>
</dbReference>
<evidence type="ECO:0000256" key="1">
    <source>
        <dbReference type="SAM" id="SignalP"/>
    </source>
</evidence>
<proteinExistence type="predicted"/>
<comment type="caution">
    <text evidence="2">The sequence shown here is derived from an EMBL/GenBank/DDBJ whole genome shotgun (WGS) entry which is preliminary data.</text>
</comment>
<dbReference type="AlphaFoldDB" id="A0A7Y6TVW4"/>
<accession>A0A7Y6TVW4</accession>
<reference evidence="2 3" key="1">
    <citation type="submission" date="2020-06" db="EMBL/GenBank/DDBJ databases">
        <title>Schlegella sp. ID0723 isolated from air conditioner.</title>
        <authorList>
            <person name="Kim D.Y."/>
            <person name="Kim D.-U."/>
        </authorList>
    </citation>
    <scope>NUCLEOTIDE SEQUENCE [LARGE SCALE GENOMIC DNA]</scope>
    <source>
        <strain evidence="2 3">ID0723</strain>
    </source>
</reference>
<evidence type="ECO:0000313" key="2">
    <source>
        <dbReference type="EMBL" id="NUZ05418.1"/>
    </source>
</evidence>
<name>A0A7Y6TVW4_9BURK</name>
<protein>
    <recommendedName>
        <fullName evidence="4">Lipoprotein</fullName>
    </recommendedName>
</protein>
<dbReference type="Proteomes" id="UP000529637">
    <property type="component" value="Unassembled WGS sequence"/>
</dbReference>